<organism evidence="5 6">
    <name type="scientific">Lagenidium giganteum</name>
    <dbReference type="NCBI Taxonomy" id="4803"/>
    <lineage>
        <taxon>Eukaryota</taxon>
        <taxon>Sar</taxon>
        <taxon>Stramenopiles</taxon>
        <taxon>Oomycota</taxon>
        <taxon>Peronosporomycetes</taxon>
        <taxon>Pythiales</taxon>
        <taxon>Pythiaceae</taxon>
    </lineage>
</organism>
<gene>
    <name evidence="5" type="ORF">N0F65_000196</name>
</gene>
<dbReference type="GO" id="GO:0006777">
    <property type="term" value="P:Mo-molybdopterin cofactor biosynthetic process"/>
    <property type="evidence" value="ECO:0007669"/>
    <property type="project" value="UniProtKB-KW"/>
</dbReference>
<comment type="caution">
    <text evidence="5">The sequence shown here is derived from an EMBL/GenBank/DDBJ whole genome shotgun (WGS) entry which is preliminary data.</text>
</comment>
<accession>A0AAV2YG49</accession>
<dbReference type="NCBIfam" id="TIGR00581">
    <property type="entry name" value="moaC"/>
    <property type="match status" value="1"/>
</dbReference>
<dbReference type="InterPro" id="IPR036522">
    <property type="entry name" value="MoaC_sf"/>
</dbReference>
<sequence>MWNMCAALVARRGTWSVTSTKITHAWARGGLGLLQQPSGSRHASQESDGKFTHLSDDGKSPRMVNVADKRVTQRTATARTTIRLPPAVLEALKSDSGELVGRKGPIGTTAIIAGVLGAKQTSSLIPFCHPLPLEDCQIQIRTASEGTIEIDCHVRVTHKTGVEMEALTGASVAALCVYDMCKALSHDIVIEQTRLVRKTGGKSDFVGT</sequence>
<evidence type="ECO:0000256" key="3">
    <source>
        <dbReference type="SAM" id="MobiDB-lite"/>
    </source>
</evidence>
<dbReference type="Proteomes" id="UP001146120">
    <property type="component" value="Unassembled WGS sequence"/>
</dbReference>
<comment type="pathway">
    <text evidence="1">Cofactor biosynthesis; molybdopterin biosynthesis.</text>
</comment>
<protein>
    <recommendedName>
        <fullName evidence="4">Molybdopterin cofactor biosynthesis C (MoaC) domain-containing protein</fullName>
    </recommendedName>
</protein>
<evidence type="ECO:0000259" key="4">
    <source>
        <dbReference type="Pfam" id="PF01967"/>
    </source>
</evidence>
<feature type="compositionally biased region" description="Basic and acidic residues" evidence="3">
    <location>
        <begin position="43"/>
        <end position="60"/>
    </location>
</feature>
<reference evidence="5" key="2">
    <citation type="journal article" date="2023" name="Microbiol Resour">
        <title>Decontamination and Annotation of the Draft Genome Sequence of the Oomycete Lagenidium giganteum ARSEF 373.</title>
        <authorList>
            <person name="Morgan W.R."/>
            <person name="Tartar A."/>
        </authorList>
    </citation>
    <scope>NUCLEOTIDE SEQUENCE</scope>
    <source>
        <strain evidence="5">ARSEF 373</strain>
    </source>
</reference>
<dbReference type="InterPro" id="IPR002820">
    <property type="entry name" value="Mopterin_CF_biosynth-C_dom"/>
</dbReference>
<dbReference type="SUPFAM" id="SSF55040">
    <property type="entry name" value="Molybdenum cofactor biosynthesis protein C, MoaC"/>
    <property type="match status" value="1"/>
</dbReference>
<dbReference type="AlphaFoldDB" id="A0AAV2YG49"/>
<feature type="region of interest" description="Disordered" evidence="3">
    <location>
        <begin position="35"/>
        <end position="61"/>
    </location>
</feature>
<dbReference type="NCBIfam" id="NF006870">
    <property type="entry name" value="PRK09364.1"/>
    <property type="match status" value="1"/>
</dbReference>
<dbReference type="EMBL" id="DAKRPA010000436">
    <property type="protein sequence ID" value="DAZ92412.1"/>
    <property type="molecule type" value="Genomic_DNA"/>
</dbReference>
<proteinExistence type="predicted"/>
<evidence type="ECO:0000313" key="5">
    <source>
        <dbReference type="EMBL" id="DAZ92412.1"/>
    </source>
</evidence>
<dbReference type="Pfam" id="PF01967">
    <property type="entry name" value="MoaC"/>
    <property type="match status" value="1"/>
</dbReference>
<evidence type="ECO:0000256" key="2">
    <source>
        <dbReference type="ARBA" id="ARBA00023150"/>
    </source>
</evidence>
<reference evidence="5" key="1">
    <citation type="submission" date="2022-11" db="EMBL/GenBank/DDBJ databases">
        <authorList>
            <person name="Morgan W.R."/>
            <person name="Tartar A."/>
        </authorList>
    </citation>
    <scope>NUCLEOTIDE SEQUENCE</scope>
    <source>
        <strain evidence="5">ARSEF 373</strain>
    </source>
</reference>
<evidence type="ECO:0000313" key="6">
    <source>
        <dbReference type="Proteomes" id="UP001146120"/>
    </source>
</evidence>
<keyword evidence="2" id="KW-0501">Molybdenum cofactor biosynthesis</keyword>
<dbReference type="InterPro" id="IPR023045">
    <property type="entry name" value="MoaC"/>
</dbReference>
<name>A0AAV2YG49_9STRA</name>
<feature type="domain" description="Molybdopterin cofactor biosynthesis C (MoaC)" evidence="4">
    <location>
        <begin position="63"/>
        <end position="201"/>
    </location>
</feature>
<keyword evidence="6" id="KW-1185">Reference proteome</keyword>
<dbReference type="Gene3D" id="3.30.70.640">
    <property type="entry name" value="Molybdopterin cofactor biosynthesis C (MoaC) domain"/>
    <property type="match status" value="1"/>
</dbReference>
<evidence type="ECO:0000256" key="1">
    <source>
        <dbReference type="ARBA" id="ARBA00005046"/>
    </source>
</evidence>